<dbReference type="PANTHER" id="PTHR24159:SF5">
    <property type="entry name" value="ANK_REP_REGION DOMAIN-CONTAINING PROTEIN"/>
    <property type="match status" value="1"/>
</dbReference>
<evidence type="ECO:0008006" key="3">
    <source>
        <dbReference type="Google" id="ProtNLM"/>
    </source>
</evidence>
<reference evidence="1 2" key="1">
    <citation type="submission" date="2024-04" db="EMBL/GenBank/DDBJ databases">
        <title>Tritrichomonas musculus Genome.</title>
        <authorList>
            <person name="Alves-Ferreira E."/>
            <person name="Grigg M."/>
            <person name="Lorenzi H."/>
            <person name="Galac M."/>
        </authorList>
    </citation>
    <scope>NUCLEOTIDE SEQUENCE [LARGE SCALE GENOMIC DNA]</scope>
    <source>
        <strain evidence="1 2">EAF2021</strain>
    </source>
</reference>
<dbReference type="EMBL" id="JAPFFF010000015">
    <property type="protein sequence ID" value="KAK8867083.1"/>
    <property type="molecule type" value="Genomic_DNA"/>
</dbReference>
<protein>
    <recommendedName>
        <fullName evidence="3">DUF3447 domain-containing protein</fullName>
    </recommendedName>
</protein>
<keyword evidence="2" id="KW-1185">Reference proteome</keyword>
<evidence type="ECO:0000313" key="1">
    <source>
        <dbReference type="EMBL" id="KAK8867083.1"/>
    </source>
</evidence>
<dbReference type="InterPro" id="IPR036770">
    <property type="entry name" value="Ankyrin_rpt-contain_sf"/>
</dbReference>
<proteinExistence type="predicted"/>
<gene>
    <name evidence="1" type="ORF">M9Y10_010052</name>
</gene>
<dbReference type="PANTHER" id="PTHR24159">
    <property type="match status" value="1"/>
</dbReference>
<organism evidence="1 2">
    <name type="scientific">Tritrichomonas musculus</name>
    <dbReference type="NCBI Taxonomy" id="1915356"/>
    <lineage>
        <taxon>Eukaryota</taxon>
        <taxon>Metamonada</taxon>
        <taxon>Parabasalia</taxon>
        <taxon>Tritrichomonadida</taxon>
        <taxon>Tritrichomonadidae</taxon>
        <taxon>Tritrichomonas</taxon>
    </lineage>
</organism>
<evidence type="ECO:0000313" key="2">
    <source>
        <dbReference type="Proteomes" id="UP001470230"/>
    </source>
</evidence>
<comment type="caution">
    <text evidence="1">The sequence shown here is derived from an EMBL/GenBank/DDBJ whole genome shotgun (WGS) entry which is preliminary data.</text>
</comment>
<dbReference type="Proteomes" id="UP001470230">
    <property type="component" value="Unassembled WGS sequence"/>
</dbReference>
<name>A0ABR2IRM1_9EUKA</name>
<accession>A0ABR2IRM1</accession>
<sequence length="389" mass="46430">MTFDYQDYLDNKICLQNEILEYINEQEDSDGIFIDLTTLIEKQNITKSRESLKVFLYLINKISDNMHRSPDFFQKIDHILSHYQKEIKQTFSNPEIFKIFQSNKRNLLLLFSKKIIEFDDDVINLITSLNNNENNYLPYFYPELKDKLSFALFQSNEIEKYDNRVFNEKRKIGENDQHICELIRKDSIDEFVQYVNQTNYPLNAIIERSIFETNSFLLEYDPSLIEYAAFYGSIQIFKYLRLNNIEVKDSIFMYAIHGNNYELIHVIEEIIKNEDNEKILIFFIEAVKCHHNEIARYFDNIIFNGQSTSILGLCSSIFNFMNYSFFPYEIDNEYAFYFLCKYDQVDLVKLVLDDPSYMKGINVNNRIITKKIIFFLITFLTCGFFSNEV</sequence>
<dbReference type="SUPFAM" id="SSF48403">
    <property type="entry name" value="Ankyrin repeat"/>
    <property type="match status" value="1"/>
</dbReference>